<protein>
    <submittedName>
        <fullName evidence="2">Uncharacterized protein</fullName>
    </submittedName>
</protein>
<evidence type="ECO:0000313" key="2">
    <source>
        <dbReference type="EMBL" id="CAK0876496.1"/>
    </source>
</evidence>
<feature type="compositionally biased region" description="Gly residues" evidence="1">
    <location>
        <begin position="16"/>
        <end position="31"/>
    </location>
</feature>
<feature type="region of interest" description="Disordered" evidence="1">
    <location>
        <begin position="174"/>
        <end position="197"/>
    </location>
</feature>
<dbReference type="Proteomes" id="UP001189429">
    <property type="component" value="Unassembled WGS sequence"/>
</dbReference>
<organism evidence="2 3">
    <name type="scientific">Prorocentrum cordatum</name>
    <dbReference type="NCBI Taxonomy" id="2364126"/>
    <lineage>
        <taxon>Eukaryota</taxon>
        <taxon>Sar</taxon>
        <taxon>Alveolata</taxon>
        <taxon>Dinophyceae</taxon>
        <taxon>Prorocentrales</taxon>
        <taxon>Prorocentraceae</taxon>
        <taxon>Prorocentrum</taxon>
    </lineage>
</organism>
<comment type="caution">
    <text evidence="2">The sequence shown here is derived from an EMBL/GenBank/DDBJ whole genome shotgun (WGS) entry which is preliminary data.</text>
</comment>
<feature type="region of interest" description="Disordered" evidence="1">
    <location>
        <begin position="1"/>
        <end position="95"/>
    </location>
</feature>
<feature type="compositionally biased region" description="Pro residues" evidence="1">
    <location>
        <begin position="35"/>
        <end position="56"/>
    </location>
</feature>
<reference evidence="2" key="1">
    <citation type="submission" date="2023-10" db="EMBL/GenBank/DDBJ databases">
        <authorList>
            <person name="Chen Y."/>
            <person name="Shah S."/>
            <person name="Dougan E. K."/>
            <person name="Thang M."/>
            <person name="Chan C."/>
        </authorList>
    </citation>
    <scope>NUCLEOTIDE SEQUENCE [LARGE SCALE GENOMIC DNA]</scope>
</reference>
<name>A0ABN9VSQ4_9DINO</name>
<evidence type="ECO:0000313" key="3">
    <source>
        <dbReference type="Proteomes" id="UP001189429"/>
    </source>
</evidence>
<dbReference type="EMBL" id="CAUYUJ010017631">
    <property type="protein sequence ID" value="CAK0876496.1"/>
    <property type="molecule type" value="Genomic_DNA"/>
</dbReference>
<keyword evidence="3" id="KW-1185">Reference proteome</keyword>
<gene>
    <name evidence="2" type="ORF">PCOR1329_LOCUS60837</name>
</gene>
<proteinExistence type="predicted"/>
<accession>A0ABN9VSQ4</accession>
<evidence type="ECO:0000256" key="1">
    <source>
        <dbReference type="SAM" id="MobiDB-lite"/>
    </source>
</evidence>
<sequence length="310" mass="32992">MHHLPRLPQRSEGMEDGGAGKAGGRVGGGGEGHLHPPPPPVARRPPPRRPGPPDAGVPPDSCAALPSPKMAAEPPRSCLRKRGQPRRPSAPDRAVVTGRVFVAPTPGAPEAGEAAGEAGPPPPCRADAGGGWQASWQASASALLKYDVKAFARGVLDDANEVAGRVRPWAVRGEAYQDQSQHPRPGPEHEVPRTGGIPDQLSVYPNCSCVALVQCGVRMRLPMKIFAHNFVELVHGSTRVAVCADAAGALRRWAVLSLDMVNDRRAGRPAWSGWSSYDRSGADLPESIVQREEWDWTYRTDYAPSAGVAR</sequence>
<feature type="non-terminal residue" evidence="2">
    <location>
        <position position="310"/>
    </location>
</feature>